<dbReference type="PROSITE" id="PS00455">
    <property type="entry name" value="AMP_BINDING"/>
    <property type="match status" value="1"/>
</dbReference>
<organism evidence="5 6">
    <name type="scientific">Didymella pomorum</name>
    <dbReference type="NCBI Taxonomy" id="749634"/>
    <lineage>
        <taxon>Eukaryota</taxon>
        <taxon>Fungi</taxon>
        <taxon>Dikarya</taxon>
        <taxon>Ascomycota</taxon>
        <taxon>Pezizomycotina</taxon>
        <taxon>Dothideomycetes</taxon>
        <taxon>Pleosporomycetidae</taxon>
        <taxon>Pleosporales</taxon>
        <taxon>Pleosporineae</taxon>
        <taxon>Didymellaceae</taxon>
        <taxon>Didymella</taxon>
    </lineage>
</organism>
<keyword evidence="1" id="KW-0596">Phosphopantetheine</keyword>
<evidence type="ECO:0000259" key="4">
    <source>
        <dbReference type="PROSITE" id="PS50075"/>
    </source>
</evidence>
<dbReference type="PANTHER" id="PTHR43439">
    <property type="entry name" value="PHENYLACETATE-COENZYME A LIGASE"/>
    <property type="match status" value="1"/>
</dbReference>
<dbReference type="SUPFAM" id="SSF47336">
    <property type="entry name" value="ACP-like"/>
    <property type="match status" value="1"/>
</dbReference>
<reference evidence="5" key="1">
    <citation type="submission" date="2022-10" db="EMBL/GenBank/DDBJ databases">
        <title>Tapping the CABI collections for fungal endophytes: first genome assemblies for Collariella, Neodidymelliopsis, Ascochyta clinopodiicola, Didymella pomorum, Didymosphaeria variabile, Neocosmospora piperis and Neocucurbitaria cava.</title>
        <authorList>
            <person name="Hill R."/>
        </authorList>
    </citation>
    <scope>NUCLEOTIDE SEQUENCE</scope>
    <source>
        <strain evidence="5">IMI 355091</strain>
    </source>
</reference>
<dbReference type="Pfam" id="PF00550">
    <property type="entry name" value="PP-binding"/>
    <property type="match status" value="1"/>
</dbReference>
<feature type="compositionally biased region" description="Polar residues" evidence="3">
    <location>
        <begin position="1"/>
        <end position="12"/>
    </location>
</feature>
<dbReference type="InterPro" id="IPR000873">
    <property type="entry name" value="AMP-dep_synth/lig_dom"/>
</dbReference>
<dbReference type="InterPro" id="IPR051414">
    <property type="entry name" value="Adenylate-forming_Reductase"/>
</dbReference>
<dbReference type="PANTHER" id="PTHR43439:SF2">
    <property type="entry name" value="ENZYME, PUTATIVE (JCVI)-RELATED"/>
    <property type="match status" value="1"/>
</dbReference>
<dbReference type="Pfam" id="PF23562">
    <property type="entry name" value="AMP-binding_C_3"/>
    <property type="match status" value="1"/>
</dbReference>
<feature type="region of interest" description="Disordered" evidence="3">
    <location>
        <begin position="1"/>
        <end position="37"/>
    </location>
</feature>
<proteinExistence type="predicted"/>
<dbReference type="InterPro" id="IPR042099">
    <property type="entry name" value="ANL_N_sf"/>
</dbReference>
<dbReference type="Proteomes" id="UP001140510">
    <property type="component" value="Unassembled WGS sequence"/>
</dbReference>
<evidence type="ECO:0000256" key="3">
    <source>
        <dbReference type="SAM" id="MobiDB-lite"/>
    </source>
</evidence>
<feature type="domain" description="Carrier" evidence="4">
    <location>
        <begin position="571"/>
        <end position="650"/>
    </location>
</feature>
<dbReference type="InterPro" id="IPR009081">
    <property type="entry name" value="PP-bd_ACP"/>
</dbReference>
<dbReference type="SUPFAM" id="SSF56801">
    <property type="entry name" value="Acetyl-CoA synthetase-like"/>
    <property type="match status" value="1"/>
</dbReference>
<dbReference type="InterPro" id="IPR036291">
    <property type="entry name" value="NAD(P)-bd_dom_sf"/>
</dbReference>
<evidence type="ECO:0000256" key="2">
    <source>
        <dbReference type="ARBA" id="ARBA00022553"/>
    </source>
</evidence>
<dbReference type="Pfam" id="PF00501">
    <property type="entry name" value="AMP-binding"/>
    <property type="match status" value="1"/>
</dbReference>
<dbReference type="Pfam" id="PF07993">
    <property type="entry name" value="NAD_binding_4"/>
    <property type="match status" value="1"/>
</dbReference>
<name>A0A9W8Z7R1_9PLEO</name>
<keyword evidence="2" id="KW-0597">Phosphoprotein</keyword>
<dbReference type="Gene3D" id="3.40.50.12780">
    <property type="entry name" value="N-terminal domain of ligase-like"/>
    <property type="match status" value="1"/>
</dbReference>
<dbReference type="InterPro" id="IPR013120">
    <property type="entry name" value="FAR_NAD-bd"/>
</dbReference>
<protein>
    <recommendedName>
        <fullName evidence="4">Carrier domain-containing protein</fullName>
    </recommendedName>
</protein>
<dbReference type="EMBL" id="JAPEVA010000103">
    <property type="protein sequence ID" value="KAJ4399649.1"/>
    <property type="molecule type" value="Genomic_DNA"/>
</dbReference>
<dbReference type="PROSITE" id="PS50075">
    <property type="entry name" value="CARRIER"/>
    <property type="match status" value="1"/>
</dbReference>
<dbReference type="AlphaFoldDB" id="A0A9W8Z7R1"/>
<keyword evidence="6" id="KW-1185">Reference proteome</keyword>
<sequence length="1064" mass="118192">MSRSTSPASSEYFSEADEDTMSQTYTETEEDPTSTRTFLLPSDGEIYTIDELIRRRAAELKDAPLIGYPNEGVTDYEDHSAVAVDKYADAAAAALQQKGLKKVNASLDKAPVVGILAHSGLPFIITLLGLSRLGYTSLLLSTRLAAPALIRLLDLAECDIVLSTLNFYPVLEEVKSELGTTVLQLLKHDEYYGVDAPAVHRAYDPYKETIKNIVIIHSSGSTGLPKPIYLTNRSCIAAFSTNLDRKALMTQPLFHSFGFYETFRSIYSGKPMYYFNYAFPLTKYNITMTLAAVKPDLLFCVPYVLKLLGESEEGIKALAEIDLVMYGGSACPDDLGDMLVKNGVNLVANYGATETGRLSTSVRPKGDLAWNYLRILPEVKQYVLMDEITPGIFECVALDGLRSKNTINSDDPPNSFRTRDLFVRHPTNPDFWRFVSRLDDRLTLVNGEKVLPIPIEGRIRQESLVKEAIVFGDGKSLPGILIIKSDDADHVLDDDFFFEILPAVEDANSRAESFSRIPEDLVIILPSDIEYAKTDKGTFIRAQVYKQFEEIIESAYANFESGNTEEGTVALPVPELEAYLIQKFQENIGVELSTSDDFFAFGIDSLQCMKMWSLMKKELDLGGRQSQLGQNVLYETGNIRALARHIEGLRTGHTEQTKDTYQVMQDLVAKHSSFRTYEETDRVAPTSETVVLTGVTGGLGAHLLAQLVRDPNVTTVWALVRASSEHTALERTLQSLTTRGISLSLKEIHKIIALPSDLSKPDFGLGAERVEILRSSLTLVIHSAWAVNFNISVESFEEQHIKAVPNFINLCQATTHGSPARFYFCSSVSSTGGTPRPGTVPESPVRDITHVQGTGYARSKYVAEQIVRNAMKDVGAQARVLRIGQLAGDSKVGEWNTTEGIPLMIQTAVTLGALPQLDEEMTWLPVDYAARIILDVCKSDRATSRASDPDLVYHILNPKRFHWTRDMLPALSAAGLHFESLPTDQWMERLRHSDRDPKTNPPIKLLDWFESKYGSAASIKSKGPLEYLTKETGKDSESLGQIPSVTDTQYMSMVIDRLKKRWSV</sequence>
<dbReference type="Gene3D" id="3.40.50.720">
    <property type="entry name" value="NAD(P)-binding Rossmann-like Domain"/>
    <property type="match status" value="1"/>
</dbReference>
<dbReference type="OrthoDB" id="429813at2759"/>
<gene>
    <name evidence="5" type="ORF">N0V91_009302</name>
</gene>
<evidence type="ECO:0000256" key="1">
    <source>
        <dbReference type="ARBA" id="ARBA00022450"/>
    </source>
</evidence>
<dbReference type="Gene3D" id="1.10.1200.10">
    <property type="entry name" value="ACP-like"/>
    <property type="match status" value="1"/>
</dbReference>
<dbReference type="InterPro" id="IPR020845">
    <property type="entry name" value="AMP-binding_CS"/>
</dbReference>
<evidence type="ECO:0000313" key="5">
    <source>
        <dbReference type="EMBL" id="KAJ4399649.1"/>
    </source>
</evidence>
<comment type="caution">
    <text evidence="5">The sequence shown here is derived from an EMBL/GenBank/DDBJ whole genome shotgun (WGS) entry which is preliminary data.</text>
</comment>
<accession>A0A9W8Z7R1</accession>
<dbReference type="SUPFAM" id="SSF51735">
    <property type="entry name" value="NAD(P)-binding Rossmann-fold domains"/>
    <property type="match status" value="1"/>
</dbReference>
<dbReference type="InterPro" id="IPR036736">
    <property type="entry name" value="ACP-like_sf"/>
</dbReference>
<evidence type="ECO:0000313" key="6">
    <source>
        <dbReference type="Proteomes" id="UP001140510"/>
    </source>
</evidence>